<accession>A0A9D9D8Q9</accession>
<sequence length="217" mass="25409">MFFIEKEDKLLDKEFCRSFKDKIINAFNSNKLKSAIDPKFLEYVNKQDSIVLSKEVSYSVDCTYICDVTFAVELKKNCAAPSGNKIKTIAESKIENCVRRYNKHLTFNSNKAFKLASMAEIYKLDIKNILMEIQNNKSLFEAKENYFAEEDLIKREYEESVDGDIQVAVKTKKVQIILPDISQVDVYAEYKYFASVWYDGKEYKYYEDDDLSEALYF</sequence>
<organism evidence="1 2">
    <name type="scientific">Candidatus Scatoplasma merdavium</name>
    <dbReference type="NCBI Taxonomy" id="2840932"/>
    <lineage>
        <taxon>Bacteria</taxon>
        <taxon>Bacillati</taxon>
        <taxon>Bacillota</taxon>
        <taxon>Bacilli</taxon>
        <taxon>Bacillales</taxon>
        <taxon>Candidatus Scatoplasma</taxon>
    </lineage>
</organism>
<dbReference type="EMBL" id="JADING010000008">
    <property type="protein sequence ID" value="MBO8413907.1"/>
    <property type="molecule type" value="Genomic_DNA"/>
</dbReference>
<protein>
    <submittedName>
        <fullName evidence="1">Uncharacterized protein</fullName>
    </submittedName>
</protein>
<reference evidence="1" key="2">
    <citation type="journal article" date="2021" name="PeerJ">
        <title>Extensive microbial diversity within the chicken gut microbiome revealed by metagenomics and culture.</title>
        <authorList>
            <person name="Gilroy R."/>
            <person name="Ravi A."/>
            <person name="Getino M."/>
            <person name="Pursley I."/>
            <person name="Horton D.L."/>
            <person name="Alikhan N.F."/>
            <person name="Baker D."/>
            <person name="Gharbi K."/>
            <person name="Hall N."/>
            <person name="Watson M."/>
            <person name="Adriaenssens E.M."/>
            <person name="Foster-Nyarko E."/>
            <person name="Jarju S."/>
            <person name="Secka A."/>
            <person name="Antonio M."/>
            <person name="Oren A."/>
            <person name="Chaudhuri R.R."/>
            <person name="La Ragione R."/>
            <person name="Hildebrand F."/>
            <person name="Pallen M.J."/>
        </authorList>
    </citation>
    <scope>NUCLEOTIDE SEQUENCE</scope>
    <source>
        <strain evidence="1">1748</strain>
    </source>
</reference>
<evidence type="ECO:0000313" key="2">
    <source>
        <dbReference type="Proteomes" id="UP000823629"/>
    </source>
</evidence>
<evidence type="ECO:0000313" key="1">
    <source>
        <dbReference type="EMBL" id="MBO8413907.1"/>
    </source>
</evidence>
<gene>
    <name evidence="1" type="ORF">IAC78_00275</name>
</gene>
<comment type="caution">
    <text evidence="1">The sequence shown here is derived from an EMBL/GenBank/DDBJ whole genome shotgun (WGS) entry which is preliminary data.</text>
</comment>
<reference evidence="1" key="1">
    <citation type="submission" date="2020-10" db="EMBL/GenBank/DDBJ databases">
        <authorList>
            <person name="Gilroy R."/>
        </authorList>
    </citation>
    <scope>NUCLEOTIDE SEQUENCE</scope>
    <source>
        <strain evidence="1">1748</strain>
    </source>
</reference>
<dbReference type="AlphaFoldDB" id="A0A9D9D8Q9"/>
<dbReference type="Proteomes" id="UP000823629">
    <property type="component" value="Unassembled WGS sequence"/>
</dbReference>
<proteinExistence type="predicted"/>
<name>A0A9D9D8Q9_9BACL</name>